<dbReference type="EMBL" id="SIUB01000008">
    <property type="protein sequence ID" value="TBN48255.1"/>
    <property type="molecule type" value="Genomic_DNA"/>
</dbReference>
<feature type="region of interest" description="Disordered" evidence="1">
    <location>
        <begin position="1"/>
        <end position="24"/>
    </location>
</feature>
<organism evidence="3 4">
    <name type="scientific">Hansschlegelia quercus</name>
    <dbReference type="NCBI Taxonomy" id="2528245"/>
    <lineage>
        <taxon>Bacteria</taxon>
        <taxon>Pseudomonadati</taxon>
        <taxon>Pseudomonadota</taxon>
        <taxon>Alphaproteobacteria</taxon>
        <taxon>Hyphomicrobiales</taxon>
        <taxon>Methylopilaceae</taxon>
        <taxon>Hansschlegelia</taxon>
    </lineage>
</organism>
<keyword evidence="2" id="KW-1133">Transmembrane helix</keyword>
<comment type="caution">
    <text evidence="3">The sequence shown here is derived from an EMBL/GenBank/DDBJ whole genome shotgun (WGS) entry which is preliminary data.</text>
</comment>
<evidence type="ECO:0000313" key="4">
    <source>
        <dbReference type="Proteomes" id="UP000291613"/>
    </source>
</evidence>
<sequence>MSLDDPNSPDIDRDRASGGRKPSFGKSFTIIVILAALVAGVALFVSNRSDPSRENDPHTTAPTTRP</sequence>
<proteinExistence type="predicted"/>
<protein>
    <submittedName>
        <fullName evidence="3">Uncharacterized protein</fullName>
    </submittedName>
</protein>
<feature type="transmembrane region" description="Helical" evidence="2">
    <location>
        <begin position="27"/>
        <end position="45"/>
    </location>
</feature>
<name>A0A4V2JDD4_9HYPH</name>
<keyword evidence="4" id="KW-1185">Reference proteome</keyword>
<evidence type="ECO:0000313" key="3">
    <source>
        <dbReference type="EMBL" id="TBN48255.1"/>
    </source>
</evidence>
<keyword evidence="2" id="KW-0812">Transmembrane</keyword>
<feature type="region of interest" description="Disordered" evidence="1">
    <location>
        <begin position="46"/>
        <end position="66"/>
    </location>
</feature>
<dbReference type="Proteomes" id="UP000291613">
    <property type="component" value="Unassembled WGS sequence"/>
</dbReference>
<evidence type="ECO:0000256" key="2">
    <source>
        <dbReference type="SAM" id="Phobius"/>
    </source>
</evidence>
<gene>
    <name evidence="3" type="ORF">EYR15_14355</name>
</gene>
<evidence type="ECO:0000256" key="1">
    <source>
        <dbReference type="SAM" id="MobiDB-lite"/>
    </source>
</evidence>
<keyword evidence="2" id="KW-0472">Membrane</keyword>
<dbReference type="AlphaFoldDB" id="A0A4V2JDD4"/>
<dbReference type="RefSeq" id="WP_131004259.1">
    <property type="nucleotide sequence ID" value="NZ_JBHSZR010000011.1"/>
</dbReference>
<accession>A0A4V2JDD4</accession>
<reference evidence="3 4" key="1">
    <citation type="submission" date="2019-02" db="EMBL/GenBank/DDBJ databases">
        <title>Hansschlegelia quercus sp. nov., a novel methylotrophic bacterium from buds of oak (Quercus robur L.).</title>
        <authorList>
            <person name="Agafonova N.V."/>
            <person name="Kaparullina E.N."/>
            <person name="Grouzdev D.S."/>
            <person name="Doronina N.V."/>
        </authorList>
    </citation>
    <scope>NUCLEOTIDE SEQUENCE [LARGE SCALE GENOMIC DNA]</scope>
    <source>
        <strain evidence="3 4">Dub</strain>
    </source>
</reference>